<sequence length="62" mass="7219">MYDYKGNVPIHLSLMKTRTELSKLVDSFPLNPWNTTISCIPLHKKLETVLCSQSCMWYDSKI</sequence>
<name>A0A6C0J7R3_9ZZZZ</name>
<organism evidence="1">
    <name type="scientific">viral metagenome</name>
    <dbReference type="NCBI Taxonomy" id="1070528"/>
    <lineage>
        <taxon>unclassified sequences</taxon>
        <taxon>metagenomes</taxon>
        <taxon>organismal metagenomes</taxon>
    </lineage>
</organism>
<proteinExistence type="predicted"/>
<evidence type="ECO:0000313" key="1">
    <source>
        <dbReference type="EMBL" id="QHU00791.1"/>
    </source>
</evidence>
<accession>A0A6C0J7R3</accession>
<dbReference type="AlphaFoldDB" id="A0A6C0J7R3"/>
<dbReference type="EMBL" id="MN740329">
    <property type="protein sequence ID" value="QHU00791.1"/>
    <property type="molecule type" value="Genomic_DNA"/>
</dbReference>
<reference evidence="1" key="1">
    <citation type="journal article" date="2020" name="Nature">
        <title>Giant virus diversity and host interactions through global metagenomics.</title>
        <authorList>
            <person name="Schulz F."/>
            <person name="Roux S."/>
            <person name="Paez-Espino D."/>
            <person name="Jungbluth S."/>
            <person name="Walsh D.A."/>
            <person name="Denef V.J."/>
            <person name="McMahon K.D."/>
            <person name="Konstantinidis K.T."/>
            <person name="Eloe-Fadrosh E.A."/>
            <person name="Kyrpides N.C."/>
            <person name="Woyke T."/>
        </authorList>
    </citation>
    <scope>NUCLEOTIDE SEQUENCE</scope>
    <source>
        <strain evidence="1">GVMAG-M-3300025860-20</strain>
    </source>
</reference>
<protein>
    <submittedName>
        <fullName evidence="1">Uncharacterized protein</fullName>
    </submittedName>
</protein>